<dbReference type="PANTHER" id="PTHR30509:SF9">
    <property type="entry name" value="MULTIDRUG RESISTANCE PROTEIN MDTO"/>
    <property type="match status" value="1"/>
</dbReference>
<reference evidence="9 10" key="1">
    <citation type="submission" date="2018-06" db="EMBL/GenBank/DDBJ databases">
        <authorList>
            <consortium name="Pathogen Informatics"/>
            <person name="Doyle S."/>
        </authorList>
    </citation>
    <scope>NUCLEOTIDE SEQUENCE [LARGE SCALE GENOMIC DNA]</scope>
    <source>
        <strain evidence="9 10">NCTC11685</strain>
    </source>
</reference>
<evidence type="ECO:0000256" key="3">
    <source>
        <dbReference type="ARBA" id="ARBA00022475"/>
    </source>
</evidence>
<comment type="caution">
    <text evidence="9">The sequence shown here is derived from an EMBL/GenBank/DDBJ whole genome shotgun (WGS) entry which is preliminary data.</text>
</comment>
<feature type="transmembrane region" description="Helical" evidence="8">
    <location>
        <begin position="156"/>
        <end position="177"/>
    </location>
</feature>
<gene>
    <name evidence="9" type="primary">aaeB_1</name>
    <name evidence="9" type="ORF">NCTC11685_00550</name>
</gene>
<evidence type="ECO:0000256" key="7">
    <source>
        <dbReference type="SAM" id="MobiDB-lite"/>
    </source>
</evidence>
<evidence type="ECO:0000256" key="5">
    <source>
        <dbReference type="ARBA" id="ARBA00022989"/>
    </source>
</evidence>
<proteinExistence type="predicted"/>
<feature type="transmembrane region" description="Helical" evidence="8">
    <location>
        <begin position="132"/>
        <end position="150"/>
    </location>
</feature>
<dbReference type="PANTHER" id="PTHR30509">
    <property type="entry name" value="P-HYDROXYBENZOIC ACID EFFLUX PUMP SUBUNIT-RELATED"/>
    <property type="match status" value="1"/>
</dbReference>
<dbReference type="AlphaFoldDB" id="A0A7H4MZY6"/>
<evidence type="ECO:0000256" key="2">
    <source>
        <dbReference type="ARBA" id="ARBA00022448"/>
    </source>
</evidence>
<dbReference type="InterPro" id="IPR006726">
    <property type="entry name" value="PHBA_efflux_AaeB/fusaric-R"/>
</dbReference>
<feature type="region of interest" description="Disordered" evidence="7">
    <location>
        <begin position="300"/>
        <end position="325"/>
    </location>
</feature>
<keyword evidence="5 8" id="KW-1133">Transmembrane helix</keyword>
<feature type="transmembrane region" description="Helical" evidence="8">
    <location>
        <begin position="105"/>
        <end position="125"/>
    </location>
</feature>
<name>A0A7H4MZY6_9ENTR</name>
<protein>
    <submittedName>
        <fullName evidence="9">Fusaric acid resistance domain protein</fullName>
    </submittedName>
</protein>
<sequence length="325" mass="34997">MSTLTSHHSRFLHAISRWSGRIASPSLLSDAHALLYSVRSFAAAMLAYYVALAIGLERPSWAIITVYIVSQTSVGASLSRSLYRLAGTVAGAGATVLIVPTFVNTPILCSVILAGWITFCLYLSLLERTPRAYAFVLAGYTASLIGFPAVADPGTVFNIALIRVQEIAIGIVCAALIHRYILPARISGLFNSKLAQTLHAARQRIADTLAGKADAQSEPLHLALALQFLQGISHHIPYDFALSVPARQARKALHDRLARLVIVNGEVRDRLQIIAEMPAAMQALLNDVQVWLTCDDTGQRQKRRRSAAPAQRAVSAAARGAGADL</sequence>
<feature type="transmembrane region" description="Helical" evidence="8">
    <location>
        <begin position="46"/>
        <end position="69"/>
    </location>
</feature>
<evidence type="ECO:0000256" key="1">
    <source>
        <dbReference type="ARBA" id="ARBA00004651"/>
    </source>
</evidence>
<evidence type="ECO:0000313" key="10">
    <source>
        <dbReference type="Proteomes" id="UP000254863"/>
    </source>
</evidence>
<dbReference type="Pfam" id="PF04632">
    <property type="entry name" value="FUSC"/>
    <property type="match status" value="1"/>
</dbReference>
<keyword evidence="6 8" id="KW-0472">Membrane</keyword>
<feature type="transmembrane region" description="Helical" evidence="8">
    <location>
        <begin position="81"/>
        <end position="99"/>
    </location>
</feature>
<feature type="compositionally biased region" description="Low complexity" evidence="7">
    <location>
        <begin position="307"/>
        <end position="325"/>
    </location>
</feature>
<dbReference type="Proteomes" id="UP000254863">
    <property type="component" value="Unassembled WGS sequence"/>
</dbReference>
<keyword evidence="3" id="KW-1003">Cell membrane</keyword>
<dbReference type="EMBL" id="UGMS01000001">
    <property type="protein sequence ID" value="STV71824.1"/>
    <property type="molecule type" value="Genomic_DNA"/>
</dbReference>
<evidence type="ECO:0000313" key="9">
    <source>
        <dbReference type="EMBL" id="STV71824.1"/>
    </source>
</evidence>
<comment type="subcellular location">
    <subcellularLocation>
        <location evidence="1">Cell membrane</location>
        <topology evidence="1">Multi-pass membrane protein</topology>
    </subcellularLocation>
</comment>
<dbReference type="GO" id="GO:0005886">
    <property type="term" value="C:plasma membrane"/>
    <property type="evidence" value="ECO:0007669"/>
    <property type="project" value="UniProtKB-SubCell"/>
</dbReference>
<dbReference type="GO" id="GO:0022857">
    <property type="term" value="F:transmembrane transporter activity"/>
    <property type="evidence" value="ECO:0007669"/>
    <property type="project" value="InterPro"/>
</dbReference>
<keyword evidence="2" id="KW-0813">Transport</keyword>
<evidence type="ECO:0000256" key="6">
    <source>
        <dbReference type="ARBA" id="ARBA00023136"/>
    </source>
</evidence>
<keyword evidence="4 8" id="KW-0812">Transmembrane</keyword>
<accession>A0A7H4MZY6</accession>
<organism evidence="9 10">
    <name type="scientific">Klebsiella michiganensis</name>
    <dbReference type="NCBI Taxonomy" id="1134687"/>
    <lineage>
        <taxon>Bacteria</taxon>
        <taxon>Pseudomonadati</taxon>
        <taxon>Pseudomonadota</taxon>
        <taxon>Gammaproteobacteria</taxon>
        <taxon>Enterobacterales</taxon>
        <taxon>Enterobacteriaceae</taxon>
        <taxon>Klebsiella/Raoultella group</taxon>
        <taxon>Klebsiella</taxon>
    </lineage>
</organism>
<evidence type="ECO:0000256" key="8">
    <source>
        <dbReference type="SAM" id="Phobius"/>
    </source>
</evidence>
<evidence type="ECO:0000256" key="4">
    <source>
        <dbReference type="ARBA" id="ARBA00022692"/>
    </source>
</evidence>